<dbReference type="PROSITE" id="PS50110">
    <property type="entry name" value="RESPONSE_REGULATORY"/>
    <property type="match status" value="1"/>
</dbReference>
<evidence type="ECO:0000313" key="4">
    <source>
        <dbReference type="EMBL" id="PJR03569.1"/>
    </source>
</evidence>
<dbReference type="CDD" id="cd00156">
    <property type="entry name" value="REC"/>
    <property type="match status" value="1"/>
</dbReference>
<sequence>MDMNILLVDDHIMTLKGYSSILNESNNTIHKAQTCQDVYNLVNKGFVFDVAIIDHNLPAYSEKKLHSGVDCALLLKKENPNCKIILITAHTEFIELYSMYKKVNPSALIVKEDLTIEIFKSIVYSSDSSTYFSERAKQAIKFVTSKLPLLSETNIEILMYLSKGFKINELTDIIGLSKSAIQKRIAKMQLEFDVSDTSSLIKVMYELNYF</sequence>
<organism evidence="4 5">
    <name type="scientific">Avrilella dinanensis</name>
    <dbReference type="NCBI Taxonomy" id="2008672"/>
    <lineage>
        <taxon>Bacteria</taxon>
        <taxon>Pseudomonadati</taxon>
        <taxon>Bacteroidota</taxon>
        <taxon>Flavobacteriia</taxon>
        <taxon>Flavobacteriales</taxon>
        <taxon>Flavobacteriaceae</taxon>
        <taxon>Avrilella</taxon>
    </lineage>
</organism>
<dbReference type="PANTHER" id="PTHR45566">
    <property type="entry name" value="HTH-TYPE TRANSCRIPTIONAL REGULATOR YHJB-RELATED"/>
    <property type="match status" value="1"/>
</dbReference>
<dbReference type="Gene3D" id="3.40.50.2300">
    <property type="match status" value="1"/>
</dbReference>
<accession>A0A2M9R3Z5</accession>
<keyword evidence="1" id="KW-0238">DNA-binding</keyword>
<evidence type="ECO:0000256" key="2">
    <source>
        <dbReference type="PROSITE-ProRule" id="PRU00169"/>
    </source>
</evidence>
<dbReference type="GO" id="GO:0000160">
    <property type="term" value="P:phosphorelay signal transduction system"/>
    <property type="evidence" value="ECO:0007669"/>
    <property type="project" value="InterPro"/>
</dbReference>
<protein>
    <recommendedName>
        <fullName evidence="3">Response regulatory domain-containing protein</fullName>
    </recommendedName>
</protein>
<keyword evidence="2" id="KW-0597">Phosphoprotein</keyword>
<feature type="modified residue" description="4-aspartylphosphate" evidence="2">
    <location>
        <position position="54"/>
    </location>
</feature>
<name>A0A2M9R3Z5_9FLAO</name>
<dbReference type="InterPro" id="IPR051015">
    <property type="entry name" value="EvgA-like"/>
</dbReference>
<evidence type="ECO:0000259" key="3">
    <source>
        <dbReference type="PROSITE" id="PS50110"/>
    </source>
</evidence>
<gene>
    <name evidence="4" type="ORF">CDL10_02825</name>
</gene>
<dbReference type="OrthoDB" id="651456at2"/>
<evidence type="ECO:0000313" key="5">
    <source>
        <dbReference type="Proteomes" id="UP000231960"/>
    </source>
</evidence>
<dbReference type="GO" id="GO:0003677">
    <property type="term" value="F:DNA binding"/>
    <property type="evidence" value="ECO:0007669"/>
    <property type="project" value="UniProtKB-KW"/>
</dbReference>
<dbReference type="EMBL" id="NIPO01000001">
    <property type="protein sequence ID" value="PJR03569.1"/>
    <property type="molecule type" value="Genomic_DNA"/>
</dbReference>
<dbReference type="SUPFAM" id="SSF46894">
    <property type="entry name" value="C-terminal effector domain of the bipartite response regulators"/>
    <property type="match status" value="1"/>
</dbReference>
<keyword evidence="5" id="KW-1185">Reference proteome</keyword>
<dbReference type="RefSeq" id="WP_100677137.1">
    <property type="nucleotide sequence ID" value="NZ_NIPO01000001.1"/>
</dbReference>
<feature type="domain" description="Response regulatory" evidence="3">
    <location>
        <begin position="4"/>
        <end position="126"/>
    </location>
</feature>
<dbReference type="InterPro" id="IPR016032">
    <property type="entry name" value="Sig_transdc_resp-reg_C-effctor"/>
</dbReference>
<dbReference type="AlphaFoldDB" id="A0A2M9R3Z5"/>
<dbReference type="GO" id="GO:0006355">
    <property type="term" value="P:regulation of DNA-templated transcription"/>
    <property type="evidence" value="ECO:0007669"/>
    <property type="project" value="InterPro"/>
</dbReference>
<dbReference type="Proteomes" id="UP000231960">
    <property type="component" value="Unassembled WGS sequence"/>
</dbReference>
<reference evidence="4 5" key="1">
    <citation type="submission" date="2017-06" db="EMBL/GenBank/DDBJ databases">
        <title>Description of Avrilella dinanensis gen. nov. sp. nov.</title>
        <authorList>
            <person name="Leyer C."/>
            <person name="Sassi M."/>
            <person name="Minet J."/>
            <person name="Kayal S."/>
            <person name="Cattoir V."/>
        </authorList>
    </citation>
    <scope>NUCLEOTIDE SEQUENCE [LARGE SCALE GENOMIC DNA]</scope>
    <source>
        <strain evidence="4 5">UR159</strain>
    </source>
</reference>
<dbReference type="SMART" id="SM00448">
    <property type="entry name" value="REC"/>
    <property type="match status" value="1"/>
</dbReference>
<dbReference type="PANTHER" id="PTHR45566:SF1">
    <property type="entry name" value="HTH-TYPE TRANSCRIPTIONAL REGULATOR YHJB-RELATED"/>
    <property type="match status" value="1"/>
</dbReference>
<evidence type="ECO:0000256" key="1">
    <source>
        <dbReference type="ARBA" id="ARBA00023125"/>
    </source>
</evidence>
<proteinExistence type="predicted"/>
<dbReference type="InterPro" id="IPR001789">
    <property type="entry name" value="Sig_transdc_resp-reg_receiver"/>
</dbReference>
<dbReference type="InterPro" id="IPR011006">
    <property type="entry name" value="CheY-like_superfamily"/>
</dbReference>
<dbReference type="Pfam" id="PF00072">
    <property type="entry name" value="Response_reg"/>
    <property type="match status" value="1"/>
</dbReference>
<dbReference type="SUPFAM" id="SSF52172">
    <property type="entry name" value="CheY-like"/>
    <property type="match status" value="1"/>
</dbReference>
<comment type="caution">
    <text evidence="4">The sequence shown here is derived from an EMBL/GenBank/DDBJ whole genome shotgun (WGS) entry which is preliminary data.</text>
</comment>